<dbReference type="SUPFAM" id="SSF161098">
    <property type="entry name" value="MetI-like"/>
    <property type="match status" value="1"/>
</dbReference>
<evidence type="ECO:0000256" key="3">
    <source>
        <dbReference type="ARBA" id="ARBA00022989"/>
    </source>
</evidence>
<evidence type="ECO:0000256" key="5">
    <source>
        <dbReference type="RuleBase" id="RU363032"/>
    </source>
</evidence>
<dbReference type="PROSITE" id="PS50928">
    <property type="entry name" value="ABC_TM1"/>
    <property type="match status" value="1"/>
</dbReference>
<dbReference type="PANTHER" id="PTHR43839">
    <property type="entry name" value="OPPC IN A BINDING PROTEIN-DEPENDENT TRANSPORT SYSTEM"/>
    <property type="match status" value="1"/>
</dbReference>
<comment type="subcellular location">
    <subcellularLocation>
        <location evidence="5">Cell membrane</location>
        <topology evidence="5">Multi-pass membrane protein</topology>
    </subcellularLocation>
    <subcellularLocation>
        <location evidence="1">Membrane</location>
        <topology evidence="1">Multi-pass membrane protein</topology>
    </subcellularLocation>
</comment>
<dbReference type="InterPro" id="IPR025966">
    <property type="entry name" value="OppC_N"/>
</dbReference>
<keyword evidence="3 5" id="KW-1133">Transmembrane helix</keyword>
<dbReference type="CDD" id="cd06261">
    <property type="entry name" value="TM_PBP2"/>
    <property type="match status" value="1"/>
</dbReference>
<dbReference type="InterPro" id="IPR035906">
    <property type="entry name" value="MetI-like_sf"/>
</dbReference>
<dbReference type="Pfam" id="PF00528">
    <property type="entry name" value="BPD_transp_1"/>
    <property type="match status" value="1"/>
</dbReference>
<evidence type="ECO:0000256" key="1">
    <source>
        <dbReference type="ARBA" id="ARBA00004141"/>
    </source>
</evidence>
<protein>
    <submittedName>
        <fullName evidence="7">Dipeptide transport system permease protein DppC</fullName>
    </submittedName>
</protein>
<dbReference type="Gene3D" id="1.10.3720.10">
    <property type="entry name" value="MetI-like"/>
    <property type="match status" value="1"/>
</dbReference>
<evidence type="ECO:0000313" key="7">
    <source>
        <dbReference type="EMBL" id="SOY28022.1"/>
    </source>
</evidence>
<sequence>MMWKKKQKTNDDYYLASQWTLMGRKLKKHKLARLSMLILLILYLGALFADFLAPYSLEEFDALYKNSSPTSIHFIHEGEFVGPFVYKQQKTIDKTDFSVTITEDTSEYYKLKFFVHGTEYKILGLIPCDIHLFGVDEGSNGGTGAKIMLFGTDTLGRDIFSRVLLGSRISLTIPFASAIISFFLGVTIGSISGYFGGAVDIAIQRVIEVIGAVPQIPLWMALSAAIPPGISTVKMYFYITIILSFINWTGMARVVRGKFLSLKNEDYVMAARLSGVSTWKIIWKHLVPGFMSYLIVSITLGIPGSIVGETSMSYLGLGIKSPATSWGVLLQEASSVTDVASNPHKLIPILFVTIAVLAFNFLGDGIRDAADPYK</sequence>
<evidence type="ECO:0000313" key="8">
    <source>
        <dbReference type="Proteomes" id="UP000236311"/>
    </source>
</evidence>
<name>A0A2K4ZC42_9FIRM</name>
<accession>A0A2K4ZC42</accession>
<dbReference type="Pfam" id="PF12911">
    <property type="entry name" value="OppC_N"/>
    <property type="match status" value="1"/>
</dbReference>
<feature type="transmembrane region" description="Helical" evidence="5">
    <location>
        <begin position="31"/>
        <end position="53"/>
    </location>
</feature>
<comment type="similarity">
    <text evidence="5">Belongs to the binding-protein-dependent transport system permease family.</text>
</comment>
<dbReference type="EMBL" id="OFSM01000003">
    <property type="protein sequence ID" value="SOY28022.1"/>
    <property type="molecule type" value="Genomic_DNA"/>
</dbReference>
<keyword evidence="4 5" id="KW-0472">Membrane</keyword>
<dbReference type="GO" id="GO:0005886">
    <property type="term" value="C:plasma membrane"/>
    <property type="evidence" value="ECO:0007669"/>
    <property type="project" value="UniProtKB-SubCell"/>
</dbReference>
<feature type="domain" description="ABC transmembrane type-1" evidence="6">
    <location>
        <begin position="167"/>
        <end position="363"/>
    </location>
</feature>
<evidence type="ECO:0000256" key="4">
    <source>
        <dbReference type="ARBA" id="ARBA00023136"/>
    </source>
</evidence>
<evidence type="ECO:0000256" key="2">
    <source>
        <dbReference type="ARBA" id="ARBA00022692"/>
    </source>
</evidence>
<organism evidence="7 8">
    <name type="scientific">Acetatifactor muris</name>
    <dbReference type="NCBI Taxonomy" id="879566"/>
    <lineage>
        <taxon>Bacteria</taxon>
        <taxon>Bacillati</taxon>
        <taxon>Bacillota</taxon>
        <taxon>Clostridia</taxon>
        <taxon>Lachnospirales</taxon>
        <taxon>Lachnospiraceae</taxon>
        <taxon>Acetatifactor</taxon>
    </lineage>
</organism>
<keyword evidence="8" id="KW-1185">Reference proteome</keyword>
<feature type="transmembrane region" description="Helical" evidence="5">
    <location>
        <begin position="209"/>
        <end position="230"/>
    </location>
</feature>
<dbReference type="Proteomes" id="UP000236311">
    <property type="component" value="Unassembled WGS sequence"/>
</dbReference>
<dbReference type="GO" id="GO:0055085">
    <property type="term" value="P:transmembrane transport"/>
    <property type="evidence" value="ECO:0007669"/>
    <property type="project" value="InterPro"/>
</dbReference>
<dbReference type="PANTHER" id="PTHR43839:SF3">
    <property type="entry name" value="OLIGOPEPTIDE ABC TRANSPORTER, PERMEASE PROTEIN"/>
    <property type="match status" value="1"/>
</dbReference>
<proteinExistence type="inferred from homology"/>
<feature type="transmembrane region" description="Helical" evidence="5">
    <location>
        <begin position="290"/>
        <end position="308"/>
    </location>
</feature>
<reference evidence="7 8" key="1">
    <citation type="submission" date="2018-01" db="EMBL/GenBank/DDBJ databases">
        <authorList>
            <person name="Gaut B.S."/>
            <person name="Morton B.R."/>
            <person name="Clegg M.T."/>
            <person name="Duvall M.R."/>
        </authorList>
    </citation>
    <scope>NUCLEOTIDE SEQUENCE [LARGE SCALE GENOMIC DNA]</scope>
    <source>
        <strain evidence="7">GP69</strain>
    </source>
</reference>
<feature type="transmembrane region" description="Helical" evidence="5">
    <location>
        <begin position="236"/>
        <end position="255"/>
    </location>
</feature>
<feature type="transmembrane region" description="Helical" evidence="5">
    <location>
        <begin position="173"/>
        <end position="197"/>
    </location>
</feature>
<dbReference type="RefSeq" id="WP_207656130.1">
    <property type="nucleotide sequence ID" value="NZ_CANRXC010000003.1"/>
</dbReference>
<feature type="transmembrane region" description="Helical" evidence="5">
    <location>
        <begin position="346"/>
        <end position="366"/>
    </location>
</feature>
<evidence type="ECO:0000259" key="6">
    <source>
        <dbReference type="PROSITE" id="PS50928"/>
    </source>
</evidence>
<dbReference type="InterPro" id="IPR000515">
    <property type="entry name" value="MetI-like"/>
</dbReference>
<dbReference type="AlphaFoldDB" id="A0A2K4ZC42"/>
<keyword evidence="5" id="KW-0813">Transport</keyword>
<gene>
    <name evidence="7" type="primary">dppC</name>
    <name evidence="7" type="ORF">AMURIS_00727</name>
</gene>
<keyword evidence="2 5" id="KW-0812">Transmembrane</keyword>